<evidence type="ECO:0000313" key="3">
    <source>
        <dbReference type="Proteomes" id="UP000480684"/>
    </source>
</evidence>
<protein>
    <submittedName>
        <fullName evidence="2">Uncharacterized protein</fullName>
    </submittedName>
</protein>
<sequence length="237" mass="25067">MRVVALAALVAAALALWGAVDLRHRMADLRAARFLNTAQNLKVTLEAGMTLGLALEQLPRVQEMLEREQGATPATLSIEVFDPQGRVLFGTDRSFLGDLVEERWLDLAAASGGGPWRSGDGAVGVPLVNGFGVTVGHVAVRYVASDPGSVPAFDRSTLAVLGGGVALFALMLAVVFEWCFGRLGRDLREARAVVERRGAEPQSPLALLAADAVARVGAGHRAIDEALAEARRIDHDA</sequence>
<keyword evidence="1" id="KW-0812">Transmembrane</keyword>
<organism evidence="2 3">
    <name type="scientific">Magnetospirillum aberrantis SpK</name>
    <dbReference type="NCBI Taxonomy" id="908842"/>
    <lineage>
        <taxon>Bacteria</taxon>
        <taxon>Pseudomonadati</taxon>
        <taxon>Pseudomonadota</taxon>
        <taxon>Alphaproteobacteria</taxon>
        <taxon>Rhodospirillales</taxon>
        <taxon>Rhodospirillaceae</taxon>
        <taxon>Magnetospirillum</taxon>
    </lineage>
</organism>
<dbReference type="RefSeq" id="WP_163679293.1">
    <property type="nucleotide sequence ID" value="NZ_JAAIYP010000038.1"/>
</dbReference>
<reference evidence="2 3" key="1">
    <citation type="submission" date="2020-02" db="EMBL/GenBank/DDBJ databases">
        <authorList>
            <person name="Dziuba M."/>
            <person name="Kuznetsov B."/>
            <person name="Mardanov A."/>
            <person name="Ravin N."/>
            <person name="Grouzdev D."/>
        </authorList>
    </citation>
    <scope>NUCLEOTIDE SEQUENCE [LARGE SCALE GENOMIC DNA]</scope>
    <source>
        <strain evidence="2 3">SpK</strain>
    </source>
</reference>
<feature type="transmembrane region" description="Helical" evidence="1">
    <location>
        <begin position="158"/>
        <end position="180"/>
    </location>
</feature>
<keyword evidence="3" id="KW-1185">Reference proteome</keyword>
<evidence type="ECO:0000256" key="1">
    <source>
        <dbReference type="SAM" id="Phobius"/>
    </source>
</evidence>
<accession>A0A7C9UWD7</accession>
<name>A0A7C9UWD7_9PROT</name>
<comment type="caution">
    <text evidence="2">The sequence shown here is derived from an EMBL/GenBank/DDBJ whole genome shotgun (WGS) entry which is preliminary data.</text>
</comment>
<dbReference type="AlphaFoldDB" id="A0A7C9UWD7"/>
<proteinExistence type="predicted"/>
<keyword evidence="1" id="KW-0472">Membrane</keyword>
<dbReference type="Proteomes" id="UP000480684">
    <property type="component" value="Unassembled WGS sequence"/>
</dbReference>
<dbReference type="EMBL" id="JAAIYP010000038">
    <property type="protein sequence ID" value="NFV80649.1"/>
    <property type="molecule type" value="Genomic_DNA"/>
</dbReference>
<evidence type="ECO:0000313" key="2">
    <source>
        <dbReference type="EMBL" id="NFV80649.1"/>
    </source>
</evidence>
<keyword evidence="1" id="KW-1133">Transmembrane helix</keyword>
<gene>
    <name evidence="2" type="ORF">G4223_11075</name>
</gene>